<organism evidence="3">
    <name type="scientific">Zea mays</name>
    <name type="common">Maize</name>
    <dbReference type="NCBI Taxonomy" id="4577"/>
    <lineage>
        <taxon>Eukaryota</taxon>
        <taxon>Viridiplantae</taxon>
        <taxon>Streptophyta</taxon>
        <taxon>Embryophyta</taxon>
        <taxon>Tracheophyta</taxon>
        <taxon>Spermatophyta</taxon>
        <taxon>Magnoliopsida</taxon>
        <taxon>Liliopsida</taxon>
        <taxon>Poales</taxon>
        <taxon>Poaceae</taxon>
        <taxon>PACMAD clade</taxon>
        <taxon>Panicoideae</taxon>
        <taxon>Andropogonodae</taxon>
        <taxon>Andropogoneae</taxon>
        <taxon>Tripsacinae</taxon>
        <taxon>Zea</taxon>
    </lineage>
</organism>
<dbReference type="Gene3D" id="3.40.50.300">
    <property type="entry name" value="P-loop containing nucleotide triphosphate hydrolases"/>
    <property type="match status" value="1"/>
</dbReference>
<feature type="domain" description="Helicase C-terminal" evidence="2">
    <location>
        <begin position="79"/>
        <end position="160"/>
    </location>
</feature>
<dbReference type="SMART" id="SM00490">
    <property type="entry name" value="HELICc"/>
    <property type="match status" value="1"/>
</dbReference>
<keyword evidence="1" id="KW-0378">Hydrolase</keyword>
<protein>
    <recommendedName>
        <fullName evidence="2">Helicase C-terminal domain-containing protein</fullName>
    </recommendedName>
</protein>
<dbReference type="EMBL" id="NCVQ01000002">
    <property type="protein sequence ID" value="PWZ45044.1"/>
    <property type="molecule type" value="Genomic_DNA"/>
</dbReference>
<name>A0A3L6G904_MAIZE</name>
<dbReference type="InterPro" id="IPR001650">
    <property type="entry name" value="Helicase_C-like"/>
</dbReference>
<comment type="caution">
    <text evidence="3">The sequence shown here is derived from an EMBL/GenBank/DDBJ whole genome shotgun (WGS) entry which is preliminary data.</text>
</comment>
<dbReference type="InterPro" id="IPR049730">
    <property type="entry name" value="SNF2/RAD54-like_C"/>
</dbReference>
<dbReference type="SUPFAM" id="SSF52540">
    <property type="entry name" value="P-loop containing nucleoside triphosphate hydrolases"/>
    <property type="match status" value="1"/>
</dbReference>
<evidence type="ECO:0000313" key="3">
    <source>
        <dbReference type="EMBL" id="PWZ45044.1"/>
    </source>
</evidence>
<dbReference type="Pfam" id="PF00271">
    <property type="entry name" value="Helicase_C"/>
    <property type="match status" value="1"/>
</dbReference>
<dbReference type="Proteomes" id="UP000251960">
    <property type="component" value="Chromosome 10"/>
</dbReference>
<dbReference type="InterPro" id="IPR050496">
    <property type="entry name" value="SNF2_RAD54_helicase_repair"/>
</dbReference>
<dbReference type="CDD" id="cd18793">
    <property type="entry name" value="SF2_C_SNF"/>
    <property type="match status" value="1"/>
</dbReference>
<dbReference type="PANTHER" id="PTHR45629">
    <property type="entry name" value="SNF2/RAD54 FAMILY MEMBER"/>
    <property type="match status" value="1"/>
</dbReference>
<dbReference type="AlphaFoldDB" id="A0A3L6G904"/>
<evidence type="ECO:0000256" key="1">
    <source>
        <dbReference type="ARBA" id="ARBA00022801"/>
    </source>
</evidence>
<reference evidence="3" key="1">
    <citation type="journal article" date="2018" name="Nat. Genet.">
        <title>Extensive intraspecific gene order and gene structural variations between Mo17 and other maize genomes.</title>
        <authorList>
            <person name="Sun S."/>
            <person name="Zhou Y."/>
            <person name="Chen J."/>
            <person name="Shi J."/>
            <person name="Zhao H."/>
            <person name="Zhao H."/>
            <person name="Song W."/>
            <person name="Zhang M."/>
            <person name="Cui Y."/>
            <person name="Dong X."/>
            <person name="Liu H."/>
            <person name="Ma X."/>
            <person name="Jiao Y."/>
            <person name="Wang B."/>
            <person name="Wei X."/>
            <person name="Stein J.C."/>
            <person name="Glaubitz J.C."/>
            <person name="Lu F."/>
            <person name="Yu G."/>
            <person name="Liang C."/>
            <person name="Fengler K."/>
            <person name="Li B."/>
            <person name="Rafalski A."/>
            <person name="Schnable P.S."/>
            <person name="Ware D.H."/>
            <person name="Buckler E.S."/>
            <person name="Lai J."/>
        </authorList>
    </citation>
    <scope>NUCLEOTIDE SEQUENCE [LARGE SCALE GENOMIC DNA]</scope>
    <source>
        <tissue evidence="3">Seedling</tissue>
    </source>
</reference>
<evidence type="ECO:0000259" key="2">
    <source>
        <dbReference type="SMART" id="SM00490"/>
    </source>
</evidence>
<proteinExistence type="predicted"/>
<sequence length="222" mass="24716">MLPLLSSRLMTLPPPSVRPPASASCQLFTICSSGRCRSMPSVTDLPLAPAERFAALFRDQDIGMVEKIAMDLADIAYGDNAHWKLWNLVKEGHHVLIFSQTRKMLNLIQDFQEGPGAPIFLLTTQVGGLGFTKAARVIVVDPAWNPSTDNQSVDRAYRIGQNKDVIVYSYLVCALRRFQSFLVCHNKVLMFPSRISSCKKSMVNKLLCKRSVLAELPLIEHG</sequence>
<dbReference type="GO" id="GO:0016787">
    <property type="term" value="F:hydrolase activity"/>
    <property type="evidence" value="ECO:0007669"/>
    <property type="project" value="UniProtKB-KW"/>
</dbReference>
<dbReference type="PANTHER" id="PTHR45629:SF7">
    <property type="entry name" value="DNA EXCISION REPAIR PROTEIN ERCC-6-RELATED"/>
    <property type="match status" value="1"/>
</dbReference>
<accession>A0A3L6G904</accession>
<gene>
    <name evidence="3" type="ORF">Zm00014a_017261</name>
</gene>
<dbReference type="InterPro" id="IPR027417">
    <property type="entry name" value="P-loop_NTPase"/>
</dbReference>